<evidence type="ECO:0000313" key="3">
    <source>
        <dbReference type="Proteomes" id="UP000295281"/>
    </source>
</evidence>
<dbReference type="AlphaFoldDB" id="A0A4R6URA7"/>
<gene>
    <name evidence="2" type="ORF">EV190_1171</name>
</gene>
<dbReference type="OrthoDB" id="5125103at2"/>
<name>A0A4R6URA7_9ACTN</name>
<dbReference type="EMBL" id="SNYN01000017">
    <property type="protein sequence ID" value="TDQ48746.1"/>
    <property type="molecule type" value="Genomic_DNA"/>
</dbReference>
<dbReference type="Proteomes" id="UP000295281">
    <property type="component" value="Unassembled WGS sequence"/>
</dbReference>
<feature type="compositionally biased region" description="Basic and acidic residues" evidence="1">
    <location>
        <begin position="1"/>
        <end position="49"/>
    </location>
</feature>
<dbReference type="Pfam" id="PF14013">
    <property type="entry name" value="MT0933_antitox"/>
    <property type="match status" value="1"/>
</dbReference>
<dbReference type="InterPro" id="IPR028037">
    <property type="entry name" value="Antitoxin_Rv0909/MT0933"/>
</dbReference>
<organism evidence="2 3">
    <name type="scientific">Actinorugispora endophytica</name>
    <dbReference type="NCBI Taxonomy" id="1605990"/>
    <lineage>
        <taxon>Bacteria</taxon>
        <taxon>Bacillati</taxon>
        <taxon>Actinomycetota</taxon>
        <taxon>Actinomycetes</taxon>
        <taxon>Streptosporangiales</taxon>
        <taxon>Nocardiopsidaceae</taxon>
        <taxon>Actinorugispora</taxon>
    </lineage>
</organism>
<proteinExistence type="predicted"/>
<protein>
    <submittedName>
        <fullName evidence="2">Antitoxin protein of toxin-antitoxin system</fullName>
    </submittedName>
</protein>
<sequence length="69" mass="7446">MGKLGDAFDKAKRLAGEHSDKAEKGIDKAAEMAKKKTGGKYDEHIDKAGDSAGEYLRNQGKRRNPDPGS</sequence>
<dbReference type="RefSeq" id="WP_133742571.1">
    <property type="nucleotide sequence ID" value="NZ_SNYN01000017.1"/>
</dbReference>
<evidence type="ECO:0000313" key="2">
    <source>
        <dbReference type="EMBL" id="TDQ48746.1"/>
    </source>
</evidence>
<evidence type="ECO:0000256" key="1">
    <source>
        <dbReference type="SAM" id="MobiDB-lite"/>
    </source>
</evidence>
<keyword evidence="3" id="KW-1185">Reference proteome</keyword>
<feature type="region of interest" description="Disordered" evidence="1">
    <location>
        <begin position="1"/>
        <end position="69"/>
    </location>
</feature>
<accession>A0A4R6URA7</accession>
<reference evidence="2 3" key="1">
    <citation type="submission" date="2019-03" db="EMBL/GenBank/DDBJ databases">
        <title>Genomic Encyclopedia of Type Strains, Phase IV (KMG-IV): sequencing the most valuable type-strain genomes for metagenomic binning, comparative biology and taxonomic classification.</title>
        <authorList>
            <person name="Goeker M."/>
        </authorList>
    </citation>
    <scope>NUCLEOTIDE SEQUENCE [LARGE SCALE GENOMIC DNA]</scope>
    <source>
        <strain evidence="2 3">DSM 46770</strain>
    </source>
</reference>
<comment type="caution">
    <text evidence="2">The sequence shown here is derived from an EMBL/GenBank/DDBJ whole genome shotgun (WGS) entry which is preliminary data.</text>
</comment>